<dbReference type="InterPro" id="IPR045745">
    <property type="entry name" value="HTH_58_Actinobacteria-type"/>
</dbReference>
<organism evidence="2 3">
    <name type="scientific">Streptomyces echinoruber</name>
    <dbReference type="NCBI Taxonomy" id="68898"/>
    <lineage>
        <taxon>Bacteria</taxon>
        <taxon>Bacillati</taxon>
        <taxon>Actinomycetota</taxon>
        <taxon>Actinomycetes</taxon>
        <taxon>Kitasatosporales</taxon>
        <taxon>Streptomycetaceae</taxon>
        <taxon>Streptomyces</taxon>
    </lineage>
</organism>
<dbReference type="RefSeq" id="WP_190055855.1">
    <property type="nucleotide sequence ID" value="NZ_BMWH01000002.1"/>
</dbReference>
<name>A0A918QU49_9ACTN</name>
<feature type="domain" description="Helix-turn-helix" evidence="1">
    <location>
        <begin position="6"/>
        <end position="65"/>
    </location>
</feature>
<reference evidence="2" key="1">
    <citation type="journal article" date="2014" name="Int. J. Syst. Evol. Microbiol.">
        <title>Complete genome sequence of Corynebacterium casei LMG S-19264T (=DSM 44701T), isolated from a smear-ripened cheese.</title>
        <authorList>
            <consortium name="US DOE Joint Genome Institute (JGI-PGF)"/>
            <person name="Walter F."/>
            <person name="Albersmeier A."/>
            <person name="Kalinowski J."/>
            <person name="Ruckert C."/>
        </authorList>
    </citation>
    <scope>NUCLEOTIDE SEQUENCE</scope>
    <source>
        <strain evidence="2">JCM 5016</strain>
    </source>
</reference>
<comment type="caution">
    <text evidence="2">The sequence shown here is derived from an EMBL/GenBank/DDBJ whole genome shotgun (WGS) entry which is preliminary data.</text>
</comment>
<evidence type="ECO:0000313" key="2">
    <source>
        <dbReference type="EMBL" id="GGZ72902.1"/>
    </source>
</evidence>
<evidence type="ECO:0000313" key="3">
    <source>
        <dbReference type="Proteomes" id="UP000623010"/>
    </source>
</evidence>
<gene>
    <name evidence="2" type="ORF">GCM10010389_07850</name>
</gene>
<protein>
    <recommendedName>
        <fullName evidence="1">Helix-turn-helix domain-containing protein</fullName>
    </recommendedName>
</protein>
<accession>A0A918QU49</accession>
<keyword evidence="3" id="KW-1185">Reference proteome</keyword>
<dbReference type="Proteomes" id="UP000623010">
    <property type="component" value="Unassembled WGS sequence"/>
</dbReference>
<evidence type="ECO:0000259" key="1">
    <source>
        <dbReference type="Pfam" id="PF19575"/>
    </source>
</evidence>
<proteinExistence type="predicted"/>
<dbReference type="EMBL" id="BMWH01000002">
    <property type="protein sequence ID" value="GGZ72902.1"/>
    <property type="molecule type" value="Genomic_DNA"/>
</dbReference>
<sequence>MSHPKQKRPRLRGEERAVKARDLRDRYEGGSSIRGLVSLSGLSYATVRVLLLEAGTRLRPRGGPRTSRIETGA</sequence>
<dbReference type="AlphaFoldDB" id="A0A918QU49"/>
<reference evidence="2" key="2">
    <citation type="submission" date="2020-09" db="EMBL/GenBank/DDBJ databases">
        <authorList>
            <person name="Sun Q."/>
            <person name="Ohkuma M."/>
        </authorList>
    </citation>
    <scope>NUCLEOTIDE SEQUENCE</scope>
    <source>
        <strain evidence="2">JCM 5016</strain>
    </source>
</reference>
<dbReference type="Pfam" id="PF19575">
    <property type="entry name" value="HTH_58"/>
    <property type="match status" value="1"/>
</dbReference>